<dbReference type="AlphaFoldDB" id="A0A117NI01"/>
<protein>
    <submittedName>
        <fullName evidence="1">Uncharacterized protein</fullName>
    </submittedName>
</protein>
<sequence length="75" mass="8755">MERKGRLDARIILLHETLALEEVEQLLNMMELSLDWDEGVRFAPTPSFSQLSIFRTGQICHILRIPVFLTAFHFI</sequence>
<geneLocation type="mitochondrion" evidence="1"/>
<comment type="caution">
    <text evidence="1">The sequence shown here is derived from an EMBL/GenBank/DDBJ whole genome shotgun (WGS) entry which is preliminary data.</text>
</comment>
<name>A0A117NI01_PICGL</name>
<proteinExistence type="predicted"/>
<gene>
    <name evidence="1" type="ORF">ABT39_MTgene3694</name>
</gene>
<organism evidence="1">
    <name type="scientific">Picea glauca</name>
    <name type="common">White spruce</name>
    <name type="synonym">Pinus glauca</name>
    <dbReference type="NCBI Taxonomy" id="3330"/>
    <lineage>
        <taxon>Eukaryota</taxon>
        <taxon>Viridiplantae</taxon>
        <taxon>Streptophyta</taxon>
        <taxon>Embryophyta</taxon>
        <taxon>Tracheophyta</taxon>
        <taxon>Spermatophyta</taxon>
        <taxon>Pinopsida</taxon>
        <taxon>Pinidae</taxon>
        <taxon>Conifers I</taxon>
        <taxon>Pinales</taxon>
        <taxon>Pinaceae</taxon>
        <taxon>Picea</taxon>
    </lineage>
</organism>
<dbReference type="EMBL" id="LKAM01000003">
    <property type="protein sequence ID" value="KUM49145.1"/>
    <property type="molecule type" value="Genomic_DNA"/>
</dbReference>
<keyword evidence="1" id="KW-0496">Mitochondrion</keyword>
<accession>A0A117NI01</accession>
<reference evidence="1" key="1">
    <citation type="journal article" date="2015" name="Genome Biol. Evol.">
        <title>Organellar Genomes of White Spruce (Picea glauca): Assembly and Annotation.</title>
        <authorList>
            <person name="Jackman S.D."/>
            <person name="Warren R.L."/>
            <person name="Gibb E.A."/>
            <person name="Vandervalk B.P."/>
            <person name="Mohamadi H."/>
            <person name="Chu J."/>
            <person name="Raymond A."/>
            <person name="Pleasance S."/>
            <person name="Coope R."/>
            <person name="Wildung M.R."/>
            <person name="Ritland C.E."/>
            <person name="Bousquet J."/>
            <person name="Jones S.J."/>
            <person name="Bohlmann J."/>
            <person name="Birol I."/>
        </authorList>
    </citation>
    <scope>NUCLEOTIDE SEQUENCE [LARGE SCALE GENOMIC DNA]</scope>
    <source>
        <tissue evidence="1">Flushing bud</tissue>
    </source>
</reference>
<evidence type="ECO:0000313" key="1">
    <source>
        <dbReference type="EMBL" id="KUM49145.1"/>
    </source>
</evidence>